<keyword evidence="4 8" id="KW-0479">Metal-binding</keyword>
<evidence type="ECO:0000313" key="10">
    <source>
        <dbReference type="EMBL" id="PYE89346.1"/>
    </source>
</evidence>
<dbReference type="InterPro" id="IPR022907">
    <property type="entry name" value="VapC_family"/>
</dbReference>
<dbReference type="GO" id="GO:0016787">
    <property type="term" value="F:hydrolase activity"/>
    <property type="evidence" value="ECO:0007669"/>
    <property type="project" value="UniProtKB-KW"/>
</dbReference>
<dbReference type="Gene3D" id="3.40.50.1010">
    <property type="entry name" value="5'-nuclease"/>
    <property type="match status" value="1"/>
</dbReference>
<evidence type="ECO:0000256" key="8">
    <source>
        <dbReference type="HAMAP-Rule" id="MF_00265"/>
    </source>
</evidence>
<dbReference type="AlphaFoldDB" id="A0A318TDM6"/>
<name>A0A318TDM6_9HYPH</name>
<dbReference type="InterPro" id="IPR029060">
    <property type="entry name" value="PIN-like_dom_sf"/>
</dbReference>
<evidence type="ECO:0000256" key="6">
    <source>
        <dbReference type="ARBA" id="ARBA00022842"/>
    </source>
</evidence>
<accession>A0A318TDM6</accession>
<comment type="function">
    <text evidence="8">Toxic component of a toxin-antitoxin (TA) system. An RNase.</text>
</comment>
<keyword evidence="3 8" id="KW-0540">Nuclease</keyword>
<dbReference type="GO" id="GO:0000287">
    <property type="term" value="F:magnesium ion binding"/>
    <property type="evidence" value="ECO:0007669"/>
    <property type="project" value="UniProtKB-UniRule"/>
</dbReference>
<comment type="caution">
    <text evidence="10">The sequence shown here is derived from an EMBL/GenBank/DDBJ whole genome shotgun (WGS) entry which is preliminary data.</text>
</comment>
<dbReference type="EMBL" id="QJTF01000004">
    <property type="protein sequence ID" value="PYE89346.1"/>
    <property type="molecule type" value="Genomic_DNA"/>
</dbReference>
<feature type="binding site" evidence="8">
    <location>
        <position position="5"/>
    </location>
    <ligand>
        <name>Mg(2+)</name>
        <dbReference type="ChEBI" id="CHEBI:18420"/>
    </ligand>
</feature>
<keyword evidence="2 8" id="KW-1277">Toxin-antitoxin system</keyword>
<evidence type="ECO:0000256" key="3">
    <source>
        <dbReference type="ARBA" id="ARBA00022722"/>
    </source>
</evidence>
<evidence type="ECO:0000256" key="7">
    <source>
        <dbReference type="ARBA" id="ARBA00038093"/>
    </source>
</evidence>
<protein>
    <recommendedName>
        <fullName evidence="8">Ribonuclease VapC</fullName>
        <shortName evidence="8">RNase VapC</shortName>
        <ecNumber evidence="8">3.1.-.-</ecNumber>
    </recommendedName>
    <alternativeName>
        <fullName evidence="8">Toxin VapC</fullName>
    </alternativeName>
</protein>
<keyword evidence="8" id="KW-0800">Toxin</keyword>
<keyword evidence="5 8" id="KW-0378">Hydrolase</keyword>
<dbReference type="OrthoDB" id="5458135at2"/>
<dbReference type="InterPro" id="IPR002716">
    <property type="entry name" value="PIN_dom"/>
</dbReference>
<dbReference type="PANTHER" id="PTHR33653:SF1">
    <property type="entry name" value="RIBONUCLEASE VAPC2"/>
    <property type="match status" value="1"/>
</dbReference>
<organism evidence="10 11">
    <name type="scientific">Phyllobacterium leguminum</name>
    <dbReference type="NCBI Taxonomy" id="314237"/>
    <lineage>
        <taxon>Bacteria</taxon>
        <taxon>Pseudomonadati</taxon>
        <taxon>Pseudomonadota</taxon>
        <taxon>Alphaproteobacteria</taxon>
        <taxon>Hyphomicrobiales</taxon>
        <taxon>Phyllobacteriaceae</taxon>
        <taxon>Phyllobacterium</taxon>
    </lineage>
</organism>
<dbReference type="HAMAP" id="MF_00265">
    <property type="entry name" value="VapC_Nob1"/>
    <property type="match status" value="1"/>
</dbReference>
<feature type="binding site" evidence="8">
    <location>
        <position position="102"/>
    </location>
    <ligand>
        <name>Mg(2+)</name>
        <dbReference type="ChEBI" id="CHEBI:18420"/>
    </ligand>
</feature>
<dbReference type="Proteomes" id="UP000247454">
    <property type="component" value="Unassembled WGS sequence"/>
</dbReference>
<evidence type="ECO:0000313" key="11">
    <source>
        <dbReference type="Proteomes" id="UP000247454"/>
    </source>
</evidence>
<dbReference type="PANTHER" id="PTHR33653">
    <property type="entry name" value="RIBONUCLEASE VAPC2"/>
    <property type="match status" value="1"/>
</dbReference>
<dbReference type="InterPro" id="IPR050556">
    <property type="entry name" value="Type_II_TA_system_RNase"/>
</dbReference>
<evidence type="ECO:0000256" key="2">
    <source>
        <dbReference type="ARBA" id="ARBA00022649"/>
    </source>
</evidence>
<dbReference type="RefSeq" id="WP_110749728.1">
    <property type="nucleotide sequence ID" value="NZ_QJTF01000004.1"/>
</dbReference>
<evidence type="ECO:0000259" key="9">
    <source>
        <dbReference type="Pfam" id="PF01850"/>
    </source>
</evidence>
<gene>
    <name evidence="8" type="primary">vapC</name>
    <name evidence="10" type="ORF">C7477_104186</name>
</gene>
<comment type="similarity">
    <text evidence="7 8">Belongs to the PINc/VapC protein family.</text>
</comment>
<sequence length="137" mass="15130">MIFLDTNIVSETMKRAPHEAIMAWLARHDAELALPTVVIAEITFGIFRIRPDQRSPQLEERLSDWRQRFSGRIFGLTEAAALVYGEIAGNAARMGRPMSTSDGMIAAIARVNGGSLATRNLRDFATTGLDLISPWNS</sequence>
<dbReference type="EC" id="3.1.-.-" evidence="8"/>
<evidence type="ECO:0000256" key="1">
    <source>
        <dbReference type="ARBA" id="ARBA00001946"/>
    </source>
</evidence>
<keyword evidence="11" id="KW-1185">Reference proteome</keyword>
<keyword evidence="6 8" id="KW-0460">Magnesium</keyword>
<proteinExistence type="inferred from homology"/>
<reference evidence="10 11" key="1">
    <citation type="submission" date="2018-06" db="EMBL/GenBank/DDBJ databases">
        <title>Genomic Encyclopedia of Type Strains, Phase III (KMG-III): the genomes of soil and plant-associated and newly described type strains.</title>
        <authorList>
            <person name="Whitman W."/>
        </authorList>
    </citation>
    <scope>NUCLEOTIDE SEQUENCE [LARGE SCALE GENOMIC DNA]</scope>
    <source>
        <strain evidence="10 11">ORS 1419</strain>
    </source>
</reference>
<feature type="domain" description="PIN" evidence="9">
    <location>
        <begin position="2"/>
        <end position="124"/>
    </location>
</feature>
<dbReference type="SUPFAM" id="SSF88723">
    <property type="entry name" value="PIN domain-like"/>
    <property type="match status" value="1"/>
</dbReference>
<evidence type="ECO:0000256" key="4">
    <source>
        <dbReference type="ARBA" id="ARBA00022723"/>
    </source>
</evidence>
<dbReference type="GO" id="GO:0090729">
    <property type="term" value="F:toxin activity"/>
    <property type="evidence" value="ECO:0007669"/>
    <property type="project" value="UniProtKB-KW"/>
</dbReference>
<dbReference type="Pfam" id="PF01850">
    <property type="entry name" value="PIN"/>
    <property type="match status" value="1"/>
</dbReference>
<dbReference type="CDD" id="cd18731">
    <property type="entry name" value="PIN_NgFitB-like"/>
    <property type="match status" value="1"/>
</dbReference>
<evidence type="ECO:0000256" key="5">
    <source>
        <dbReference type="ARBA" id="ARBA00022801"/>
    </source>
</evidence>
<comment type="cofactor">
    <cofactor evidence="1 8">
        <name>Mg(2+)</name>
        <dbReference type="ChEBI" id="CHEBI:18420"/>
    </cofactor>
</comment>
<dbReference type="GO" id="GO:0004540">
    <property type="term" value="F:RNA nuclease activity"/>
    <property type="evidence" value="ECO:0007669"/>
    <property type="project" value="InterPro"/>
</dbReference>